<comment type="caution">
    <text evidence="2">The sequence shown here is derived from an EMBL/GenBank/DDBJ whole genome shotgun (WGS) entry which is preliminary data.</text>
</comment>
<sequence>MLRPADGTFETPRCRVRFVRVEDAAAMYVIRSQMPWDPQTRDMDATIDMLAEIAARPWDELGWRQFAVLDTDDRMIGDIGVNFGSPTVGQAELGFAFAPEARGQGLASESIGALIERLFDRAGLHRIEATTDARNLPTQRLLTRLRFRQEAHYVQSWPLEDGSWSDELGYARLASE</sequence>
<keyword evidence="3" id="KW-1185">Reference proteome</keyword>
<organism evidence="2 3">
    <name type="scientific">Glacieibacterium frigidum</name>
    <dbReference type="NCBI Taxonomy" id="2593303"/>
    <lineage>
        <taxon>Bacteria</taxon>
        <taxon>Pseudomonadati</taxon>
        <taxon>Pseudomonadota</taxon>
        <taxon>Alphaproteobacteria</taxon>
        <taxon>Sphingomonadales</taxon>
        <taxon>Sphingosinicellaceae</taxon>
        <taxon>Glacieibacterium</taxon>
    </lineage>
</organism>
<dbReference type="EMBL" id="VJWA01000001">
    <property type="protein sequence ID" value="TRW17022.1"/>
    <property type="molecule type" value="Genomic_DNA"/>
</dbReference>
<feature type="domain" description="N-acetyltransferase" evidence="1">
    <location>
        <begin position="14"/>
        <end position="176"/>
    </location>
</feature>
<evidence type="ECO:0000259" key="1">
    <source>
        <dbReference type="PROSITE" id="PS51186"/>
    </source>
</evidence>
<dbReference type="GO" id="GO:0016747">
    <property type="term" value="F:acyltransferase activity, transferring groups other than amino-acyl groups"/>
    <property type="evidence" value="ECO:0007669"/>
    <property type="project" value="InterPro"/>
</dbReference>
<dbReference type="SUPFAM" id="SSF55729">
    <property type="entry name" value="Acyl-CoA N-acyltransferases (Nat)"/>
    <property type="match status" value="1"/>
</dbReference>
<proteinExistence type="predicted"/>
<dbReference type="PANTHER" id="PTHR43792:SF1">
    <property type="entry name" value="N-ACETYLTRANSFERASE DOMAIN-CONTAINING PROTEIN"/>
    <property type="match status" value="1"/>
</dbReference>
<dbReference type="Gene3D" id="3.40.630.30">
    <property type="match status" value="1"/>
</dbReference>
<keyword evidence="2" id="KW-0808">Transferase</keyword>
<dbReference type="Proteomes" id="UP000317894">
    <property type="component" value="Unassembled WGS sequence"/>
</dbReference>
<gene>
    <name evidence="2" type="ORF">FMM06_02095</name>
</gene>
<dbReference type="OrthoDB" id="5295305at2"/>
<name>A0A552UFM7_9SPHN</name>
<evidence type="ECO:0000313" key="2">
    <source>
        <dbReference type="EMBL" id="TRW17022.1"/>
    </source>
</evidence>
<dbReference type="PROSITE" id="PS51186">
    <property type="entry name" value="GNAT"/>
    <property type="match status" value="1"/>
</dbReference>
<dbReference type="InterPro" id="IPR051531">
    <property type="entry name" value="N-acetyltransferase"/>
</dbReference>
<reference evidence="2 3" key="1">
    <citation type="submission" date="2019-07" db="EMBL/GenBank/DDBJ databases">
        <title>Novel species isolated from glacier.</title>
        <authorList>
            <person name="Liu Q."/>
            <person name="Xin Y.-H."/>
        </authorList>
    </citation>
    <scope>NUCLEOTIDE SEQUENCE [LARGE SCALE GENOMIC DNA]</scope>
    <source>
        <strain evidence="2 3">LB1R16</strain>
    </source>
</reference>
<dbReference type="PANTHER" id="PTHR43792">
    <property type="entry name" value="GNAT FAMILY, PUTATIVE (AFU_ORTHOLOGUE AFUA_3G00765)-RELATED-RELATED"/>
    <property type="match status" value="1"/>
</dbReference>
<accession>A0A552UFM7</accession>
<dbReference type="InterPro" id="IPR016181">
    <property type="entry name" value="Acyl_CoA_acyltransferase"/>
</dbReference>
<evidence type="ECO:0000313" key="3">
    <source>
        <dbReference type="Proteomes" id="UP000317894"/>
    </source>
</evidence>
<dbReference type="InterPro" id="IPR000182">
    <property type="entry name" value="GNAT_dom"/>
</dbReference>
<dbReference type="AlphaFoldDB" id="A0A552UFM7"/>
<protein>
    <submittedName>
        <fullName evidence="2">GNAT family N-acetyltransferase</fullName>
    </submittedName>
</protein>
<dbReference type="Pfam" id="PF13302">
    <property type="entry name" value="Acetyltransf_3"/>
    <property type="match status" value="1"/>
</dbReference>
<dbReference type="RefSeq" id="WP_143554566.1">
    <property type="nucleotide sequence ID" value="NZ_VJWA01000001.1"/>
</dbReference>
<dbReference type="CDD" id="cd04301">
    <property type="entry name" value="NAT_SF"/>
    <property type="match status" value="1"/>
</dbReference>